<name>A0ACB9SLE0_HOLOL</name>
<evidence type="ECO:0000313" key="1">
    <source>
        <dbReference type="EMBL" id="KAI4456133.1"/>
    </source>
</evidence>
<proteinExistence type="predicted"/>
<organism evidence="1 2">
    <name type="scientific">Holotrichia oblita</name>
    <name type="common">Chafer beetle</name>
    <dbReference type="NCBI Taxonomy" id="644536"/>
    <lineage>
        <taxon>Eukaryota</taxon>
        <taxon>Metazoa</taxon>
        <taxon>Ecdysozoa</taxon>
        <taxon>Arthropoda</taxon>
        <taxon>Hexapoda</taxon>
        <taxon>Insecta</taxon>
        <taxon>Pterygota</taxon>
        <taxon>Neoptera</taxon>
        <taxon>Endopterygota</taxon>
        <taxon>Coleoptera</taxon>
        <taxon>Polyphaga</taxon>
        <taxon>Scarabaeiformia</taxon>
        <taxon>Scarabaeidae</taxon>
        <taxon>Melolonthinae</taxon>
        <taxon>Holotrichia</taxon>
    </lineage>
</organism>
<protein>
    <submittedName>
        <fullName evidence="1">Transposable element tc3 transposase-like protein</fullName>
    </submittedName>
</protein>
<dbReference type="Proteomes" id="UP001056778">
    <property type="component" value="Chromosome 8"/>
</dbReference>
<dbReference type="EMBL" id="CM043022">
    <property type="protein sequence ID" value="KAI4456133.1"/>
    <property type="molecule type" value="Genomic_DNA"/>
</dbReference>
<keyword evidence="2" id="KW-1185">Reference proteome</keyword>
<evidence type="ECO:0000313" key="2">
    <source>
        <dbReference type="Proteomes" id="UP001056778"/>
    </source>
</evidence>
<sequence>MNPERRKQGMGRLSDEQRRRKNAGRSCNTVKEAAEIFNNRQADKAIHFTTVRYLIDNFKSSGSVNNKEHRAWITNEDIETDVMQSVVENPKYSLRKRSSLLNISKTTVARILKTNKFKPYKPQCTHTLKEGADEQRFEFCARIKGKLEDDRFITRHILFSDEATPRLRLMVFKHNTDLNKTSIKCLVLSGKSGIRKLPLSALASVLNNENVNFRKYVEVDDDVWTRDIPNDADTIDKAYNKQHQTDTTQEYADTNFDDDESGEVSVPEYKEMWILQIQVHCASAGCIIIRRGGEYVYGAKQQFKPTKRKETVS</sequence>
<gene>
    <name evidence="1" type="ORF">MML48_8g00008007</name>
</gene>
<reference evidence="1" key="1">
    <citation type="submission" date="2022-04" db="EMBL/GenBank/DDBJ databases">
        <title>Chromosome-scale genome assembly of Holotrichia oblita Faldermann.</title>
        <authorList>
            <person name="Rongchong L."/>
        </authorList>
    </citation>
    <scope>NUCLEOTIDE SEQUENCE</scope>
    <source>
        <strain evidence="1">81SQS9</strain>
    </source>
</reference>
<accession>A0ACB9SLE0</accession>
<comment type="caution">
    <text evidence="1">The sequence shown here is derived from an EMBL/GenBank/DDBJ whole genome shotgun (WGS) entry which is preliminary data.</text>
</comment>